<comment type="similarity">
    <text evidence="1">Belongs to the universal stress protein A family.</text>
</comment>
<evidence type="ECO:0000313" key="4">
    <source>
        <dbReference type="Proteomes" id="UP001141259"/>
    </source>
</evidence>
<organism evidence="3 4">
    <name type="scientific">Umezawaea endophytica</name>
    <dbReference type="NCBI Taxonomy" id="1654476"/>
    <lineage>
        <taxon>Bacteria</taxon>
        <taxon>Bacillati</taxon>
        <taxon>Actinomycetota</taxon>
        <taxon>Actinomycetes</taxon>
        <taxon>Pseudonocardiales</taxon>
        <taxon>Pseudonocardiaceae</taxon>
        <taxon>Umezawaea</taxon>
    </lineage>
</organism>
<dbReference type="Gene3D" id="3.40.50.620">
    <property type="entry name" value="HUPs"/>
    <property type="match status" value="1"/>
</dbReference>
<dbReference type="PANTHER" id="PTHR31964">
    <property type="entry name" value="ADENINE NUCLEOTIDE ALPHA HYDROLASES-LIKE SUPERFAMILY PROTEIN"/>
    <property type="match status" value="1"/>
</dbReference>
<dbReference type="PANTHER" id="PTHR31964:SF113">
    <property type="entry name" value="USPA DOMAIN-CONTAINING PROTEIN"/>
    <property type="match status" value="1"/>
</dbReference>
<dbReference type="PRINTS" id="PR01438">
    <property type="entry name" value="UNVRSLSTRESS"/>
</dbReference>
<gene>
    <name evidence="3" type="ORF">NZH93_21070</name>
</gene>
<evidence type="ECO:0000259" key="2">
    <source>
        <dbReference type="Pfam" id="PF00582"/>
    </source>
</evidence>
<dbReference type="RefSeq" id="WP_259624869.1">
    <property type="nucleotide sequence ID" value="NZ_JANYMP010000010.1"/>
</dbReference>
<feature type="domain" description="UspA" evidence="2">
    <location>
        <begin position="5"/>
        <end position="145"/>
    </location>
</feature>
<dbReference type="InterPro" id="IPR006016">
    <property type="entry name" value="UspA"/>
</dbReference>
<evidence type="ECO:0000313" key="3">
    <source>
        <dbReference type="EMBL" id="MCS7479363.1"/>
    </source>
</evidence>
<dbReference type="Pfam" id="PF00582">
    <property type="entry name" value="Usp"/>
    <property type="match status" value="1"/>
</dbReference>
<evidence type="ECO:0000256" key="1">
    <source>
        <dbReference type="ARBA" id="ARBA00008791"/>
    </source>
</evidence>
<sequence>METAQRIIVGIDGSPASTAALRWAVRQARLTGRSVLAVSVRGLDAKPPSSTPMPITRPTGADPVRERHVHHLRTAVQAVDQEAEGVVVDQFVPTGEPGRVLAELSADADALVLGGHGYRRTGLAVVGSVAAHCLRHARCPVTVIPFAAVEAAGAVTPGSARESR</sequence>
<dbReference type="Proteomes" id="UP001141259">
    <property type="component" value="Unassembled WGS sequence"/>
</dbReference>
<name>A0A9X2VQ31_9PSEU</name>
<accession>A0A9X2VQ31</accession>
<dbReference type="EMBL" id="JANYMP010000010">
    <property type="protein sequence ID" value="MCS7479363.1"/>
    <property type="molecule type" value="Genomic_DNA"/>
</dbReference>
<reference evidence="3" key="1">
    <citation type="submission" date="2022-08" db="EMBL/GenBank/DDBJ databases">
        <authorList>
            <person name="Tistechok S."/>
            <person name="Samborskyy M."/>
            <person name="Roman I."/>
        </authorList>
    </citation>
    <scope>NUCLEOTIDE SEQUENCE</scope>
    <source>
        <strain evidence="3">DSM 103496</strain>
    </source>
</reference>
<dbReference type="InterPro" id="IPR006015">
    <property type="entry name" value="Universal_stress_UspA"/>
</dbReference>
<comment type="caution">
    <text evidence="3">The sequence shown here is derived from an EMBL/GenBank/DDBJ whole genome shotgun (WGS) entry which is preliminary data.</text>
</comment>
<dbReference type="SUPFAM" id="SSF52402">
    <property type="entry name" value="Adenine nucleotide alpha hydrolases-like"/>
    <property type="match status" value="1"/>
</dbReference>
<proteinExistence type="inferred from homology"/>
<dbReference type="AlphaFoldDB" id="A0A9X2VQ31"/>
<dbReference type="CDD" id="cd00293">
    <property type="entry name" value="USP-like"/>
    <property type="match status" value="1"/>
</dbReference>
<dbReference type="InterPro" id="IPR014729">
    <property type="entry name" value="Rossmann-like_a/b/a_fold"/>
</dbReference>
<keyword evidence="4" id="KW-1185">Reference proteome</keyword>
<protein>
    <submittedName>
        <fullName evidence="3">Universal stress protein</fullName>
    </submittedName>
</protein>